<keyword evidence="3 9" id="KW-0479">Metal-binding</keyword>
<dbReference type="InParanoid" id="A0A6J2XT64"/>
<dbReference type="GO" id="GO:0008270">
    <property type="term" value="F:zinc ion binding"/>
    <property type="evidence" value="ECO:0007669"/>
    <property type="project" value="InterPro"/>
</dbReference>
<name>A0A6J2XT64_SITOR</name>
<dbReference type="PANTHER" id="PTHR43161:SF9">
    <property type="entry name" value="SORBITOL DEHYDROGENASE"/>
    <property type="match status" value="1"/>
</dbReference>
<feature type="domain" description="Enoyl reductase (ER)" evidence="10">
    <location>
        <begin position="13"/>
        <end position="348"/>
    </location>
</feature>
<dbReference type="FunFam" id="3.40.50.720:FF:000068">
    <property type="entry name" value="Sorbitol dehydrogenase"/>
    <property type="match status" value="1"/>
</dbReference>
<evidence type="ECO:0000313" key="11">
    <source>
        <dbReference type="Proteomes" id="UP000504635"/>
    </source>
</evidence>
<evidence type="ECO:0000256" key="3">
    <source>
        <dbReference type="ARBA" id="ARBA00022723"/>
    </source>
</evidence>
<dbReference type="InterPro" id="IPR002328">
    <property type="entry name" value="ADH_Zn_CS"/>
</dbReference>
<evidence type="ECO:0000256" key="4">
    <source>
        <dbReference type="ARBA" id="ARBA00022833"/>
    </source>
</evidence>
<keyword evidence="5" id="KW-0560">Oxidoreductase</keyword>
<evidence type="ECO:0000256" key="1">
    <source>
        <dbReference type="ARBA" id="ARBA00001947"/>
    </source>
</evidence>
<gene>
    <name evidence="12" type="primary">LOC115881390</name>
</gene>
<dbReference type="Pfam" id="PF00107">
    <property type="entry name" value="ADH_zinc_N"/>
    <property type="match status" value="1"/>
</dbReference>
<dbReference type="FunCoup" id="A0A6J2XT64">
    <property type="interactions" value="588"/>
</dbReference>
<dbReference type="AlphaFoldDB" id="A0A6J2XT64"/>
<evidence type="ECO:0000256" key="9">
    <source>
        <dbReference type="RuleBase" id="RU361277"/>
    </source>
</evidence>
<comment type="similarity">
    <text evidence="2 9">Belongs to the zinc-containing alcohol dehydrogenase family.</text>
</comment>
<evidence type="ECO:0000256" key="2">
    <source>
        <dbReference type="ARBA" id="ARBA00008072"/>
    </source>
</evidence>
<keyword evidence="4 9" id="KW-0862">Zinc</keyword>
<dbReference type="InterPro" id="IPR045306">
    <property type="entry name" value="SDH-like"/>
</dbReference>
<reference evidence="12" key="1">
    <citation type="submission" date="2025-08" db="UniProtKB">
        <authorList>
            <consortium name="RefSeq"/>
        </authorList>
    </citation>
    <scope>IDENTIFICATION</scope>
    <source>
        <tissue evidence="12">Gonads</tissue>
    </source>
</reference>
<evidence type="ECO:0000256" key="6">
    <source>
        <dbReference type="ARBA" id="ARBA00023027"/>
    </source>
</evidence>
<dbReference type="Pfam" id="PF08240">
    <property type="entry name" value="ADH_N"/>
    <property type="match status" value="1"/>
</dbReference>
<evidence type="ECO:0000256" key="8">
    <source>
        <dbReference type="ARBA" id="ARBA00032485"/>
    </source>
</evidence>
<dbReference type="CDD" id="cd05285">
    <property type="entry name" value="sorbitol_DH"/>
    <property type="match status" value="1"/>
</dbReference>
<dbReference type="Proteomes" id="UP000504635">
    <property type="component" value="Unplaced"/>
</dbReference>
<dbReference type="Gene3D" id="3.90.180.10">
    <property type="entry name" value="Medium-chain alcohol dehydrogenases, catalytic domain"/>
    <property type="match status" value="1"/>
</dbReference>
<dbReference type="GO" id="GO:0006062">
    <property type="term" value="P:sorbitol catabolic process"/>
    <property type="evidence" value="ECO:0007669"/>
    <property type="project" value="TreeGrafter"/>
</dbReference>
<dbReference type="OrthoDB" id="1879366at2759"/>
<dbReference type="InterPro" id="IPR013154">
    <property type="entry name" value="ADH-like_N"/>
</dbReference>
<dbReference type="RefSeq" id="XP_030754708.1">
    <property type="nucleotide sequence ID" value="XM_030898848.1"/>
</dbReference>
<evidence type="ECO:0000256" key="7">
    <source>
        <dbReference type="ARBA" id="ARBA00026132"/>
    </source>
</evidence>
<dbReference type="SUPFAM" id="SSF50129">
    <property type="entry name" value="GroES-like"/>
    <property type="match status" value="1"/>
</dbReference>
<dbReference type="InterPro" id="IPR011032">
    <property type="entry name" value="GroES-like_sf"/>
</dbReference>
<protein>
    <recommendedName>
        <fullName evidence="7">Sorbitol dehydrogenase</fullName>
    </recommendedName>
    <alternativeName>
        <fullName evidence="8">Polyol dehydrogenase</fullName>
    </alternativeName>
</protein>
<accession>A0A6J2XT64</accession>
<dbReference type="GO" id="GO:0003939">
    <property type="term" value="F:L-iditol 2-dehydrogenase (NAD+) activity"/>
    <property type="evidence" value="ECO:0007669"/>
    <property type="project" value="TreeGrafter"/>
</dbReference>
<evidence type="ECO:0000313" key="12">
    <source>
        <dbReference type="RefSeq" id="XP_030754708.1"/>
    </source>
</evidence>
<dbReference type="InterPro" id="IPR036291">
    <property type="entry name" value="NAD(P)-bd_dom_sf"/>
</dbReference>
<dbReference type="InterPro" id="IPR020843">
    <property type="entry name" value="ER"/>
</dbReference>
<organism evidence="11 12">
    <name type="scientific">Sitophilus oryzae</name>
    <name type="common">Rice weevil</name>
    <name type="synonym">Curculio oryzae</name>
    <dbReference type="NCBI Taxonomy" id="7048"/>
    <lineage>
        <taxon>Eukaryota</taxon>
        <taxon>Metazoa</taxon>
        <taxon>Ecdysozoa</taxon>
        <taxon>Arthropoda</taxon>
        <taxon>Hexapoda</taxon>
        <taxon>Insecta</taxon>
        <taxon>Pterygota</taxon>
        <taxon>Neoptera</taxon>
        <taxon>Endopterygota</taxon>
        <taxon>Coleoptera</taxon>
        <taxon>Polyphaga</taxon>
        <taxon>Cucujiformia</taxon>
        <taxon>Curculionidae</taxon>
        <taxon>Dryophthorinae</taxon>
        <taxon>Sitophilus</taxon>
    </lineage>
</organism>
<evidence type="ECO:0000256" key="5">
    <source>
        <dbReference type="ARBA" id="ARBA00023002"/>
    </source>
</evidence>
<evidence type="ECO:0000259" key="10">
    <source>
        <dbReference type="SMART" id="SM00829"/>
    </source>
</evidence>
<dbReference type="PANTHER" id="PTHR43161">
    <property type="entry name" value="SORBITOL DEHYDROGENASE"/>
    <property type="match status" value="1"/>
</dbReference>
<dbReference type="KEGG" id="soy:115881390"/>
<dbReference type="SUPFAM" id="SSF51735">
    <property type="entry name" value="NAD(P)-binding Rossmann-fold domains"/>
    <property type="match status" value="1"/>
</dbReference>
<keyword evidence="11" id="KW-1185">Reference proteome</keyword>
<proteinExistence type="inferred from homology"/>
<keyword evidence="6" id="KW-0520">NAD</keyword>
<comment type="cofactor">
    <cofactor evidence="1 9">
        <name>Zn(2+)</name>
        <dbReference type="ChEBI" id="CHEBI:29105"/>
    </cofactor>
</comment>
<dbReference type="Gene3D" id="3.40.50.720">
    <property type="entry name" value="NAD(P)-binding Rossmann-like Domain"/>
    <property type="match status" value="1"/>
</dbReference>
<dbReference type="PROSITE" id="PS00059">
    <property type="entry name" value="ADH_ZINC"/>
    <property type="match status" value="1"/>
</dbReference>
<dbReference type="InterPro" id="IPR013149">
    <property type="entry name" value="ADH-like_C"/>
</dbReference>
<dbReference type="SMART" id="SM00829">
    <property type="entry name" value="PKS_ER"/>
    <property type="match status" value="1"/>
</dbReference>
<dbReference type="GeneID" id="115881390"/>
<sequence>MAPNDNLTAVLYGINDLRLEQRPVPVPKDDQVLLQMEVVGICGSDVHYLVNGRIGPFVVEKPMIIGHEASGTVIKVGKNVKHLQPGDKVAIEPGVPCRVCNYCKLGSYNLCADIFFCATPPDDGNLSRYYVHAADFCYKLPPNMDLEDGALMEPLSVGVHATKRGKVQVGDVVLILGAGPIGLVTLLSAKAMGASKIIITDILDIKLQKAKELGAHYTIKVERGWQEDDIVEKIKTLLGEEPNKTFDCSGIEQNIRIALKVTKSKGVVVLVGMGQFEQKLPLAAAIFREVDIRGVFRYCNDYPTAIDMVASGKISVKPLITHHYRIEDSLKAFHTAKTQEGNPIKILIHANPNWKPS</sequence>